<evidence type="ECO:0000256" key="3">
    <source>
        <dbReference type="ARBA" id="ARBA00023163"/>
    </source>
</evidence>
<feature type="region of interest" description="Disordered" evidence="5">
    <location>
        <begin position="160"/>
        <end position="292"/>
    </location>
</feature>
<dbReference type="SUPFAM" id="SSF47459">
    <property type="entry name" value="HLH, helix-loop-helix DNA-binding domain"/>
    <property type="match status" value="1"/>
</dbReference>
<evidence type="ECO:0000256" key="4">
    <source>
        <dbReference type="ARBA" id="ARBA00023242"/>
    </source>
</evidence>
<keyword evidence="4" id="KW-0539">Nucleus</keyword>
<proteinExistence type="predicted"/>
<feature type="compositionally biased region" description="Acidic residues" evidence="5">
    <location>
        <begin position="179"/>
        <end position="198"/>
    </location>
</feature>
<evidence type="ECO:0000256" key="2">
    <source>
        <dbReference type="ARBA" id="ARBA00023015"/>
    </source>
</evidence>
<feature type="compositionally biased region" description="Polar residues" evidence="5">
    <location>
        <begin position="160"/>
        <end position="170"/>
    </location>
</feature>
<feature type="compositionally biased region" description="Polar residues" evidence="5">
    <location>
        <begin position="386"/>
        <end position="396"/>
    </location>
</feature>
<sequence length="592" mass="65546">MEKRRRARINASLADLKCLLPGGSGREGSRSIKMEKADILERAVEHLKLLQEINQCGETPSCCAHHPTAKSESLPTFDQGYQECLDDVDKYLVRMRTEDAEMRAQVMKHIASKKAGFKHGQFPKGRLCHGGRLKRCGTLSRGSTKKETGKKLAAQLLSSYQHTHSPADSTTPEDHGDFGEESADDSGDEMNTVDDENESFVKDNDQRATVESESERITSSRKSGFGIFEEKTTGTPREIKQENLPQDKDNGQDPLRLNGTPEYISNNNSSSGNKRNTPSAVRSSSNRDTDNESIHRKLCSSFFLNPNKAPSLIITTKRPNCSSSNIGSKRLAISSSPSFHGSSESLEGSGSEDKQKDLYGPVFQKPDLYKSFSQKPAKHSSDSSTEHNYSTFSNQLTTQGRLKRLSMISPTPFSEQLSITIPSTAASKLENQPPCLLPQDNYSQAPVVTGNDVMKHAQSRLVQQVPLLLMTSSRREREGDRTDDFTGRLFTACSDTRTEPANLLVAQLIKPLNESHDAPQQSGWCDSASLAAEEDQACDLSMKRAVREGNEGKELVKGLRCESREEDVQSRHNTRDDRNCLGGGDSNVWRPW</sequence>
<feature type="region of interest" description="Disordered" evidence="5">
    <location>
        <begin position="564"/>
        <end position="592"/>
    </location>
</feature>
<keyword evidence="2" id="KW-0805">Transcription regulation</keyword>
<dbReference type="InterPro" id="IPR003650">
    <property type="entry name" value="Orange_dom"/>
</dbReference>
<comment type="subcellular location">
    <subcellularLocation>
        <location evidence="1">Nucleus</location>
    </subcellularLocation>
</comment>
<dbReference type="GO" id="GO:0006355">
    <property type="term" value="P:regulation of DNA-templated transcription"/>
    <property type="evidence" value="ECO:0007669"/>
    <property type="project" value="InterPro"/>
</dbReference>
<dbReference type="SUPFAM" id="SSF158457">
    <property type="entry name" value="Orange domain-like"/>
    <property type="match status" value="1"/>
</dbReference>
<dbReference type="SMART" id="SM00353">
    <property type="entry name" value="HLH"/>
    <property type="match status" value="1"/>
</dbReference>
<organism evidence="8 9">
    <name type="scientific">Littorina saxatilis</name>
    <dbReference type="NCBI Taxonomy" id="31220"/>
    <lineage>
        <taxon>Eukaryota</taxon>
        <taxon>Metazoa</taxon>
        <taxon>Spiralia</taxon>
        <taxon>Lophotrochozoa</taxon>
        <taxon>Mollusca</taxon>
        <taxon>Gastropoda</taxon>
        <taxon>Caenogastropoda</taxon>
        <taxon>Littorinimorpha</taxon>
        <taxon>Littorinoidea</taxon>
        <taxon>Littorinidae</taxon>
        <taxon>Littorina</taxon>
    </lineage>
</organism>
<dbReference type="InterPro" id="IPR036638">
    <property type="entry name" value="HLH_DNA-bd_sf"/>
</dbReference>
<feature type="compositionally biased region" description="Low complexity" evidence="5">
    <location>
        <begin position="334"/>
        <end position="349"/>
    </location>
</feature>
<dbReference type="PROSITE" id="PS51054">
    <property type="entry name" value="ORANGE"/>
    <property type="match status" value="1"/>
</dbReference>
<gene>
    <name evidence="8" type="ORF">V1264_007416</name>
</gene>
<dbReference type="GO" id="GO:0046983">
    <property type="term" value="F:protein dimerization activity"/>
    <property type="evidence" value="ECO:0007669"/>
    <property type="project" value="InterPro"/>
</dbReference>
<feature type="compositionally biased region" description="Polar residues" evidence="5">
    <location>
        <begin position="274"/>
        <end position="284"/>
    </location>
</feature>
<feature type="compositionally biased region" description="Basic and acidic residues" evidence="5">
    <location>
        <begin position="564"/>
        <end position="579"/>
    </location>
</feature>
<evidence type="ECO:0000259" key="6">
    <source>
        <dbReference type="PROSITE" id="PS50888"/>
    </source>
</evidence>
<evidence type="ECO:0000259" key="7">
    <source>
        <dbReference type="PROSITE" id="PS51054"/>
    </source>
</evidence>
<dbReference type="Gene3D" id="4.10.280.10">
    <property type="entry name" value="Helix-loop-helix DNA-binding domain"/>
    <property type="match status" value="1"/>
</dbReference>
<feature type="region of interest" description="Disordered" evidence="5">
    <location>
        <begin position="372"/>
        <end position="396"/>
    </location>
</feature>
<dbReference type="GO" id="GO:0003677">
    <property type="term" value="F:DNA binding"/>
    <property type="evidence" value="ECO:0007669"/>
    <property type="project" value="InterPro"/>
</dbReference>
<dbReference type="GO" id="GO:0005634">
    <property type="term" value="C:nucleus"/>
    <property type="evidence" value="ECO:0007669"/>
    <property type="project" value="UniProtKB-SubCell"/>
</dbReference>
<dbReference type="InterPro" id="IPR050370">
    <property type="entry name" value="HES_HEY"/>
</dbReference>
<reference evidence="8 9" key="1">
    <citation type="submission" date="2024-02" db="EMBL/GenBank/DDBJ databases">
        <title>Chromosome-scale genome assembly of the rough periwinkle Littorina saxatilis.</title>
        <authorList>
            <person name="De Jode A."/>
            <person name="Faria R."/>
            <person name="Formenti G."/>
            <person name="Sims Y."/>
            <person name="Smith T.P."/>
            <person name="Tracey A."/>
            <person name="Wood J.M.D."/>
            <person name="Zagrodzka Z.B."/>
            <person name="Johannesson K."/>
            <person name="Butlin R.K."/>
            <person name="Leder E.H."/>
        </authorList>
    </citation>
    <scope>NUCLEOTIDE SEQUENCE [LARGE SCALE GENOMIC DNA]</scope>
    <source>
        <strain evidence="8">Snail1</strain>
        <tissue evidence="8">Muscle</tissue>
    </source>
</reference>
<accession>A0AAN9AUT5</accession>
<keyword evidence="9" id="KW-1185">Reference proteome</keyword>
<evidence type="ECO:0008006" key="10">
    <source>
        <dbReference type="Google" id="ProtNLM"/>
    </source>
</evidence>
<dbReference type="PROSITE" id="PS50888">
    <property type="entry name" value="BHLH"/>
    <property type="match status" value="1"/>
</dbReference>
<feature type="domain" description="BHLH" evidence="6">
    <location>
        <begin position="1"/>
        <end position="50"/>
    </location>
</feature>
<dbReference type="InterPro" id="IPR011598">
    <property type="entry name" value="bHLH_dom"/>
</dbReference>
<feature type="compositionally biased region" description="Basic and acidic residues" evidence="5">
    <location>
        <begin position="228"/>
        <end position="251"/>
    </location>
</feature>
<dbReference type="Pfam" id="PF00010">
    <property type="entry name" value="HLH"/>
    <property type="match status" value="1"/>
</dbReference>
<dbReference type="PANTHER" id="PTHR10985">
    <property type="entry name" value="BASIC HELIX-LOOP-HELIX TRANSCRIPTION FACTOR, HES-RELATED"/>
    <property type="match status" value="1"/>
</dbReference>
<keyword evidence="3" id="KW-0804">Transcription</keyword>
<evidence type="ECO:0000256" key="5">
    <source>
        <dbReference type="SAM" id="MobiDB-lite"/>
    </source>
</evidence>
<feature type="region of interest" description="Disordered" evidence="5">
    <location>
        <begin position="332"/>
        <end position="359"/>
    </location>
</feature>
<feature type="domain" description="Orange" evidence="7">
    <location>
        <begin position="77"/>
        <end position="110"/>
    </location>
</feature>
<dbReference type="EMBL" id="JBAMIC010000019">
    <property type="protein sequence ID" value="KAK7093720.1"/>
    <property type="molecule type" value="Genomic_DNA"/>
</dbReference>
<comment type="caution">
    <text evidence="8">The sequence shown here is derived from an EMBL/GenBank/DDBJ whole genome shotgun (WGS) entry which is preliminary data.</text>
</comment>
<evidence type="ECO:0000313" key="8">
    <source>
        <dbReference type="EMBL" id="KAK7093720.1"/>
    </source>
</evidence>
<dbReference type="CDD" id="cd11410">
    <property type="entry name" value="bHLH_O_HES"/>
    <property type="match status" value="1"/>
</dbReference>
<dbReference type="Proteomes" id="UP001374579">
    <property type="component" value="Unassembled WGS sequence"/>
</dbReference>
<evidence type="ECO:0000313" key="9">
    <source>
        <dbReference type="Proteomes" id="UP001374579"/>
    </source>
</evidence>
<protein>
    <recommendedName>
        <fullName evidence="10">BHLH domain-containing protein</fullName>
    </recommendedName>
</protein>
<evidence type="ECO:0000256" key="1">
    <source>
        <dbReference type="ARBA" id="ARBA00004123"/>
    </source>
</evidence>
<feature type="compositionally biased region" description="Basic and acidic residues" evidence="5">
    <location>
        <begin position="199"/>
        <end position="218"/>
    </location>
</feature>
<dbReference type="AlphaFoldDB" id="A0AAN9AUT5"/>
<name>A0AAN9AUT5_9CAEN</name>